<dbReference type="RefSeq" id="WP_377734167.1">
    <property type="nucleotide sequence ID" value="NZ_JBHSRI010000018.1"/>
</dbReference>
<name>A0ABW1L7L5_9BACL</name>
<comment type="caution">
    <text evidence="1">The sequence shown here is derived from an EMBL/GenBank/DDBJ whole genome shotgun (WGS) entry which is preliminary data.</text>
</comment>
<evidence type="ECO:0000313" key="2">
    <source>
        <dbReference type="Proteomes" id="UP001596170"/>
    </source>
</evidence>
<dbReference type="EMBL" id="JBHSRI010000018">
    <property type="protein sequence ID" value="MFC6039955.1"/>
    <property type="molecule type" value="Genomic_DNA"/>
</dbReference>
<gene>
    <name evidence="1" type="ORF">ACFPYN_11035</name>
</gene>
<proteinExistence type="predicted"/>
<reference evidence="2" key="1">
    <citation type="journal article" date="2019" name="Int. J. Syst. Evol. Microbiol.">
        <title>The Global Catalogue of Microorganisms (GCM) 10K type strain sequencing project: providing services to taxonomists for standard genome sequencing and annotation.</title>
        <authorList>
            <consortium name="The Broad Institute Genomics Platform"/>
            <consortium name="The Broad Institute Genome Sequencing Center for Infectious Disease"/>
            <person name="Wu L."/>
            <person name="Ma J."/>
        </authorList>
    </citation>
    <scope>NUCLEOTIDE SEQUENCE [LARGE SCALE GENOMIC DNA]</scope>
    <source>
        <strain evidence="2">CCUG 54527</strain>
    </source>
</reference>
<protein>
    <submittedName>
        <fullName evidence="1">Uncharacterized protein</fullName>
    </submittedName>
</protein>
<evidence type="ECO:0000313" key="1">
    <source>
        <dbReference type="EMBL" id="MFC6039955.1"/>
    </source>
</evidence>
<keyword evidence="2" id="KW-1185">Reference proteome</keyword>
<accession>A0ABW1L7L5</accession>
<dbReference type="Proteomes" id="UP001596170">
    <property type="component" value="Unassembled WGS sequence"/>
</dbReference>
<sequence>MYLDSNGLNGAIIGVSSNDTKAFYEFEEYDQELFEGVIHTLRDKGTIVKEVTFLHIIEIGTMTFDEI</sequence>
<organism evidence="1 2">
    <name type="scientific">Paenisporosarcina macmurdoensis</name>
    <dbReference type="NCBI Taxonomy" id="212659"/>
    <lineage>
        <taxon>Bacteria</taxon>
        <taxon>Bacillati</taxon>
        <taxon>Bacillota</taxon>
        <taxon>Bacilli</taxon>
        <taxon>Bacillales</taxon>
        <taxon>Caryophanaceae</taxon>
        <taxon>Paenisporosarcina</taxon>
    </lineage>
</organism>